<dbReference type="InterPro" id="IPR023841">
    <property type="entry name" value="BshB2"/>
</dbReference>
<evidence type="ECO:0000313" key="3">
    <source>
        <dbReference type="Proteomes" id="UP000242662"/>
    </source>
</evidence>
<reference evidence="3" key="1">
    <citation type="submission" date="2016-09" db="EMBL/GenBank/DDBJ databases">
        <authorList>
            <person name="Varghese N."/>
            <person name="Submissions S."/>
        </authorList>
    </citation>
    <scope>NUCLEOTIDE SEQUENCE [LARGE SCALE GENOMIC DNA]</scope>
    <source>
        <strain evidence="3">25nlg</strain>
    </source>
</reference>
<dbReference type="InterPro" id="IPR024078">
    <property type="entry name" value="LmbE-like_dom_sf"/>
</dbReference>
<accession>A0A1G6J5C5</accession>
<dbReference type="EMBL" id="FMYM01000005">
    <property type="protein sequence ID" value="SDC13921.1"/>
    <property type="molecule type" value="Genomic_DNA"/>
</dbReference>
<proteinExistence type="predicted"/>
<dbReference type="GO" id="GO:0016811">
    <property type="term" value="F:hydrolase activity, acting on carbon-nitrogen (but not peptide) bonds, in linear amides"/>
    <property type="evidence" value="ECO:0007669"/>
    <property type="project" value="TreeGrafter"/>
</dbReference>
<dbReference type="Pfam" id="PF02585">
    <property type="entry name" value="PIG-L"/>
    <property type="match status" value="1"/>
</dbReference>
<sequence length="225" mass="24866">MRSERHVLVIFPHPDDEAFAAAGTIRAHVVAGTPVTYACLTLGEMGRNLGNPPVATRESLPHIRRKELQAASKVMGISDVRMMGFRDKTLEFEPLEVLKNLVLQLVAELSPSLVISFYPGYAVHPDHDTTGRAVADALQEIPIPDRPTFHAVAFSNNHEANIGKADVVHDVSRYADVKLNALRAHASQLAWTLPDLEAAYYAGVPEAVQRIAYERFWTFPFTEGD</sequence>
<dbReference type="STRING" id="1464122.SAMN05421737_105259"/>
<dbReference type="Gene3D" id="3.40.50.10320">
    <property type="entry name" value="LmbE-like"/>
    <property type="match status" value="1"/>
</dbReference>
<comment type="cofactor">
    <cofactor evidence="1">
        <name>Zn(2+)</name>
        <dbReference type="ChEBI" id="CHEBI:29105"/>
    </cofactor>
</comment>
<dbReference type="OrthoDB" id="9790023at2"/>
<dbReference type="AlphaFoldDB" id="A0A1G6J5C5"/>
<evidence type="ECO:0000313" key="2">
    <source>
        <dbReference type="EMBL" id="SDC13921.1"/>
    </source>
</evidence>
<dbReference type="Proteomes" id="UP000242662">
    <property type="component" value="Unassembled WGS sequence"/>
</dbReference>
<name>A0A1G6J5C5_9BACI</name>
<organism evidence="2 3">
    <name type="scientific">Shouchella lonarensis</name>
    <dbReference type="NCBI Taxonomy" id="1464122"/>
    <lineage>
        <taxon>Bacteria</taxon>
        <taxon>Bacillati</taxon>
        <taxon>Bacillota</taxon>
        <taxon>Bacilli</taxon>
        <taxon>Bacillales</taxon>
        <taxon>Bacillaceae</taxon>
        <taxon>Shouchella</taxon>
    </lineage>
</organism>
<dbReference type="RefSeq" id="WP_090775601.1">
    <property type="nucleotide sequence ID" value="NZ_FMYM01000005.1"/>
</dbReference>
<evidence type="ECO:0000256" key="1">
    <source>
        <dbReference type="ARBA" id="ARBA00001947"/>
    </source>
</evidence>
<gene>
    <name evidence="2" type="ORF">SAMN05421737_105259</name>
</gene>
<protein>
    <submittedName>
        <fullName evidence="2">Bacillithiol biosynthesis deacetylase BshB2</fullName>
    </submittedName>
</protein>
<dbReference type="SUPFAM" id="SSF102588">
    <property type="entry name" value="LmbE-like"/>
    <property type="match status" value="1"/>
</dbReference>
<keyword evidence="3" id="KW-1185">Reference proteome</keyword>
<dbReference type="PANTHER" id="PTHR12993">
    <property type="entry name" value="N-ACETYLGLUCOSAMINYL-PHOSPHATIDYLINOSITOL DE-N-ACETYLASE-RELATED"/>
    <property type="match status" value="1"/>
</dbReference>
<dbReference type="PANTHER" id="PTHR12993:SF27">
    <property type="entry name" value="N-ACETYL-ALPHA-D-GLUCOSAMINYL L-MALATE DEACETYLASE 2-RELATED"/>
    <property type="match status" value="1"/>
</dbReference>
<dbReference type="NCBIfam" id="TIGR04000">
    <property type="entry name" value="thiol_BshB2"/>
    <property type="match status" value="1"/>
</dbReference>
<dbReference type="InterPro" id="IPR003737">
    <property type="entry name" value="GlcNAc_PI_deacetylase-related"/>
</dbReference>